<accession>A0ABV0W5I4</accession>
<feature type="compositionally biased region" description="Polar residues" evidence="1">
    <location>
        <begin position="1"/>
        <end position="18"/>
    </location>
</feature>
<feature type="region of interest" description="Disordered" evidence="1">
    <location>
        <begin position="1"/>
        <end position="39"/>
    </location>
</feature>
<comment type="caution">
    <text evidence="2">The sequence shown here is derived from an EMBL/GenBank/DDBJ whole genome shotgun (WGS) entry which is preliminary data.</text>
</comment>
<keyword evidence="3" id="KW-1185">Reference proteome</keyword>
<dbReference type="EMBL" id="JAHRIM010030048">
    <property type="protein sequence ID" value="MEQ2264218.1"/>
    <property type="molecule type" value="Genomic_DNA"/>
</dbReference>
<evidence type="ECO:0000313" key="3">
    <source>
        <dbReference type="Proteomes" id="UP001444071"/>
    </source>
</evidence>
<gene>
    <name evidence="2" type="ORF">XENORESO_006038</name>
</gene>
<dbReference type="Proteomes" id="UP001444071">
    <property type="component" value="Unassembled WGS sequence"/>
</dbReference>
<protein>
    <submittedName>
        <fullName evidence="2">Uncharacterized protein</fullName>
    </submittedName>
</protein>
<name>A0ABV0W5I4_9TELE</name>
<evidence type="ECO:0000313" key="2">
    <source>
        <dbReference type="EMBL" id="MEQ2264218.1"/>
    </source>
</evidence>
<sequence length="108" mass="12033">MSSTCLVTNPYDLSSNSDNTEDKETKVKEESSGTLCADRTQAQTPRTALFIVNSDFRELGRGFQHSTLDPQLRSMLQWAAASVVDIPQIQLSVDSELQQVILNLFIIQ</sequence>
<reference evidence="2 3" key="1">
    <citation type="submission" date="2021-06" db="EMBL/GenBank/DDBJ databases">
        <authorList>
            <person name="Palmer J.M."/>
        </authorList>
    </citation>
    <scope>NUCLEOTIDE SEQUENCE [LARGE SCALE GENOMIC DNA]</scope>
    <source>
        <strain evidence="2 3">XR_2019</strain>
        <tissue evidence="2">Muscle</tissue>
    </source>
</reference>
<evidence type="ECO:0000256" key="1">
    <source>
        <dbReference type="SAM" id="MobiDB-lite"/>
    </source>
</evidence>
<organism evidence="2 3">
    <name type="scientific">Xenotaenia resolanae</name>
    <dbReference type="NCBI Taxonomy" id="208358"/>
    <lineage>
        <taxon>Eukaryota</taxon>
        <taxon>Metazoa</taxon>
        <taxon>Chordata</taxon>
        <taxon>Craniata</taxon>
        <taxon>Vertebrata</taxon>
        <taxon>Euteleostomi</taxon>
        <taxon>Actinopterygii</taxon>
        <taxon>Neopterygii</taxon>
        <taxon>Teleostei</taxon>
        <taxon>Neoteleostei</taxon>
        <taxon>Acanthomorphata</taxon>
        <taxon>Ovalentaria</taxon>
        <taxon>Atherinomorphae</taxon>
        <taxon>Cyprinodontiformes</taxon>
        <taxon>Goodeidae</taxon>
        <taxon>Xenotaenia</taxon>
    </lineage>
</organism>
<feature type="compositionally biased region" description="Basic and acidic residues" evidence="1">
    <location>
        <begin position="20"/>
        <end position="31"/>
    </location>
</feature>
<proteinExistence type="predicted"/>